<dbReference type="GO" id="GO:0005829">
    <property type="term" value="C:cytosol"/>
    <property type="evidence" value="ECO:0007669"/>
    <property type="project" value="TreeGrafter"/>
</dbReference>
<reference evidence="3 4" key="1">
    <citation type="submission" date="2016-07" db="EMBL/GenBank/DDBJ databases">
        <title>Comparative genomics of the Campylobacter concisus group.</title>
        <authorList>
            <person name="Miller W.G."/>
            <person name="Yee E."/>
            <person name="Chapman M.H."/>
            <person name="Huynh S."/>
            <person name="Bono J.L."/>
            <person name="On S.L.W."/>
            <person name="StLeger J."/>
            <person name="Foster G."/>
            <person name="Parker C.T."/>
        </authorList>
    </citation>
    <scope>NUCLEOTIDE SEQUENCE [LARGE SCALE GENOMIC DNA]</scope>
    <source>
        <strain evidence="3 4">ATCC 33238</strain>
    </source>
</reference>
<dbReference type="RefSeq" id="WP_004320574.1">
    <property type="nucleotide sequence ID" value="NZ_CAURIV010000001.1"/>
</dbReference>
<dbReference type="CDD" id="cd03442">
    <property type="entry name" value="BFIT_BACH"/>
    <property type="match status" value="1"/>
</dbReference>
<keyword evidence="2" id="KW-0378">Hydrolase</keyword>
<proteinExistence type="inferred from homology"/>
<comment type="similarity">
    <text evidence="1">Belongs to the acyl coenzyme A hydrolase family.</text>
</comment>
<sequence length="138" mass="14845">MEKTLEGMGEPRIKVVALPKDTNSAGNIFGGWIMSQIDLAGAQAAREIAPERVVTISMQEIIFKQPVFIGDVVSCYAKIVSAGNTSIKTKIEVTALRLNAAGFRECIHVTSAIATYVSVTKDGAKKPIDPELKRAHGF</sequence>
<dbReference type="Gene3D" id="3.10.129.10">
    <property type="entry name" value="Hotdog Thioesterase"/>
    <property type="match status" value="1"/>
</dbReference>
<dbReference type="GO" id="GO:0052816">
    <property type="term" value="F:long-chain fatty acyl-CoA hydrolase activity"/>
    <property type="evidence" value="ECO:0007669"/>
    <property type="project" value="TreeGrafter"/>
</dbReference>
<dbReference type="EMBL" id="CP012543">
    <property type="protein sequence ID" value="QCD46107.1"/>
    <property type="molecule type" value="Genomic_DNA"/>
</dbReference>
<dbReference type="InterPro" id="IPR033120">
    <property type="entry name" value="HOTDOG_ACOT"/>
</dbReference>
<dbReference type="SUPFAM" id="SSF54637">
    <property type="entry name" value="Thioesterase/thiol ester dehydrase-isomerase"/>
    <property type="match status" value="1"/>
</dbReference>
<evidence type="ECO:0000256" key="1">
    <source>
        <dbReference type="ARBA" id="ARBA00010458"/>
    </source>
</evidence>
<dbReference type="AlphaFoldDB" id="A0A6G5QKJ9"/>
<dbReference type="GO" id="GO:0006637">
    <property type="term" value="P:acyl-CoA metabolic process"/>
    <property type="evidence" value="ECO:0007669"/>
    <property type="project" value="TreeGrafter"/>
</dbReference>
<dbReference type="KEGG" id="crx:CRECT_0412"/>
<gene>
    <name evidence="3" type="ORF">CRECT_0412</name>
</gene>
<accession>A0A6G5QKJ9</accession>
<dbReference type="InterPro" id="IPR040170">
    <property type="entry name" value="Cytosol_ACT"/>
</dbReference>
<dbReference type="PROSITE" id="PS51770">
    <property type="entry name" value="HOTDOG_ACOT"/>
    <property type="match status" value="1"/>
</dbReference>
<dbReference type="PANTHER" id="PTHR11049">
    <property type="entry name" value="ACYL COENZYME A THIOESTER HYDROLASE"/>
    <property type="match status" value="1"/>
</dbReference>
<dbReference type="PANTHER" id="PTHR11049:SF5">
    <property type="entry name" value="ACYL-COA THIOESTER HYDROLASE YCIA"/>
    <property type="match status" value="1"/>
</dbReference>
<evidence type="ECO:0000313" key="3">
    <source>
        <dbReference type="EMBL" id="QCD46107.1"/>
    </source>
</evidence>
<dbReference type="InterPro" id="IPR029069">
    <property type="entry name" value="HotDog_dom_sf"/>
</dbReference>
<name>A0A6G5QKJ9_CAMRE</name>
<dbReference type="Pfam" id="PF03061">
    <property type="entry name" value="4HBT"/>
    <property type="match status" value="1"/>
</dbReference>
<dbReference type="InterPro" id="IPR006683">
    <property type="entry name" value="Thioestr_dom"/>
</dbReference>
<protein>
    <submittedName>
        <fullName evidence="3">Acyl-CoA thioesterase</fullName>
    </submittedName>
</protein>
<dbReference type="GO" id="GO:0009062">
    <property type="term" value="P:fatty acid catabolic process"/>
    <property type="evidence" value="ECO:0007669"/>
    <property type="project" value="TreeGrafter"/>
</dbReference>
<organism evidence="3 4">
    <name type="scientific">Campylobacter rectus</name>
    <name type="common">Wolinella recta</name>
    <dbReference type="NCBI Taxonomy" id="203"/>
    <lineage>
        <taxon>Bacteria</taxon>
        <taxon>Pseudomonadati</taxon>
        <taxon>Campylobacterota</taxon>
        <taxon>Epsilonproteobacteria</taxon>
        <taxon>Campylobacterales</taxon>
        <taxon>Campylobacteraceae</taxon>
        <taxon>Campylobacter</taxon>
    </lineage>
</organism>
<evidence type="ECO:0000313" key="4">
    <source>
        <dbReference type="Proteomes" id="UP000502377"/>
    </source>
</evidence>
<evidence type="ECO:0000256" key="2">
    <source>
        <dbReference type="ARBA" id="ARBA00022801"/>
    </source>
</evidence>
<dbReference type="Proteomes" id="UP000502377">
    <property type="component" value="Chromosome"/>
</dbReference>